<dbReference type="InterPro" id="IPR037004">
    <property type="entry name" value="Exonuc_VII_ssu_sf"/>
</dbReference>
<dbReference type="EMBL" id="JALBUR010000024">
    <property type="protein sequence ID" value="MDX8420155.1"/>
    <property type="molecule type" value="Genomic_DNA"/>
</dbReference>
<dbReference type="PANTHER" id="PTHR34137:SF1">
    <property type="entry name" value="EXODEOXYRIBONUCLEASE 7 SMALL SUBUNIT"/>
    <property type="match status" value="1"/>
</dbReference>
<dbReference type="RefSeq" id="WP_108775785.1">
    <property type="nucleotide sequence ID" value="NZ_JALBUR010000024.1"/>
</dbReference>
<evidence type="ECO:0000313" key="8">
    <source>
        <dbReference type="Proteomes" id="UP001286174"/>
    </source>
</evidence>
<comment type="caution">
    <text evidence="7">The sequence shown here is derived from an EMBL/GenBank/DDBJ whole genome shotgun (WGS) entry which is preliminary data.</text>
</comment>
<evidence type="ECO:0000256" key="5">
    <source>
        <dbReference type="ARBA" id="ARBA00022839"/>
    </source>
</evidence>
<keyword evidence="5 6" id="KW-0269">Exonuclease</keyword>
<dbReference type="GO" id="GO:0006308">
    <property type="term" value="P:DNA catabolic process"/>
    <property type="evidence" value="ECO:0007669"/>
    <property type="project" value="UniProtKB-UniRule"/>
</dbReference>
<comment type="similarity">
    <text evidence="1 6">Belongs to the XseB family.</text>
</comment>
<accession>A0AB35U3T4</accession>
<dbReference type="GO" id="GO:0008855">
    <property type="term" value="F:exodeoxyribonuclease VII activity"/>
    <property type="evidence" value="ECO:0007669"/>
    <property type="project" value="UniProtKB-UniRule"/>
</dbReference>
<dbReference type="NCBIfam" id="TIGR01280">
    <property type="entry name" value="xseB"/>
    <property type="match status" value="1"/>
</dbReference>
<dbReference type="Pfam" id="PF02609">
    <property type="entry name" value="Exonuc_VII_S"/>
    <property type="match status" value="1"/>
</dbReference>
<dbReference type="Gene3D" id="1.10.287.1040">
    <property type="entry name" value="Exonuclease VII, small subunit"/>
    <property type="match status" value="1"/>
</dbReference>
<name>A0AB35U3T4_9FIRM</name>
<comment type="subunit">
    <text evidence="6">Heterooligomer composed of large and small subunits.</text>
</comment>
<dbReference type="PANTHER" id="PTHR34137">
    <property type="entry name" value="EXODEOXYRIBONUCLEASE 7 SMALL SUBUNIT"/>
    <property type="match status" value="1"/>
</dbReference>
<comment type="subcellular location">
    <subcellularLocation>
        <location evidence="6">Cytoplasm</location>
    </subcellularLocation>
</comment>
<reference evidence="7 8" key="1">
    <citation type="submission" date="2022-03" db="EMBL/GenBank/DDBJ databases">
        <title>Novel taxa within the pig intestine.</title>
        <authorList>
            <person name="Wylensek D."/>
            <person name="Bishof K."/>
            <person name="Afrizal A."/>
            <person name="Clavel T."/>
        </authorList>
    </citation>
    <scope>NUCLEOTIDE SEQUENCE [LARGE SCALE GENOMIC DNA]</scope>
    <source>
        <strain evidence="7 8">CLA-KB-P133</strain>
    </source>
</reference>
<dbReference type="GO" id="GO:0009318">
    <property type="term" value="C:exodeoxyribonuclease VII complex"/>
    <property type="evidence" value="ECO:0007669"/>
    <property type="project" value="UniProtKB-UniRule"/>
</dbReference>
<sequence>MAAKKLTFEESMARLEEIVSALEQNDAPLDQTVAMFEEGLKLVKSCDASLKQFESKVNEIVKENGGEQNE</sequence>
<dbReference type="InterPro" id="IPR003761">
    <property type="entry name" value="Exonuc_VII_S"/>
</dbReference>
<dbReference type="Proteomes" id="UP001286174">
    <property type="component" value="Unassembled WGS sequence"/>
</dbReference>
<evidence type="ECO:0000256" key="2">
    <source>
        <dbReference type="ARBA" id="ARBA00022490"/>
    </source>
</evidence>
<keyword evidence="4 6" id="KW-0378">Hydrolase</keyword>
<dbReference type="AlphaFoldDB" id="A0AB35U3T4"/>
<comment type="function">
    <text evidence="6">Bidirectionally degrades single-stranded DNA into large acid-insoluble oligonucleotides, which are then degraded further into small acid-soluble oligonucleotides.</text>
</comment>
<evidence type="ECO:0000256" key="6">
    <source>
        <dbReference type="HAMAP-Rule" id="MF_00337"/>
    </source>
</evidence>
<keyword evidence="8" id="KW-1185">Reference proteome</keyword>
<dbReference type="PIRSF" id="PIRSF006488">
    <property type="entry name" value="Exonuc_VII_S"/>
    <property type="match status" value="1"/>
</dbReference>
<evidence type="ECO:0000256" key="3">
    <source>
        <dbReference type="ARBA" id="ARBA00022722"/>
    </source>
</evidence>
<evidence type="ECO:0000313" key="7">
    <source>
        <dbReference type="EMBL" id="MDX8420155.1"/>
    </source>
</evidence>
<evidence type="ECO:0000256" key="4">
    <source>
        <dbReference type="ARBA" id="ARBA00022801"/>
    </source>
</evidence>
<dbReference type="GO" id="GO:0005829">
    <property type="term" value="C:cytosol"/>
    <property type="evidence" value="ECO:0007669"/>
    <property type="project" value="TreeGrafter"/>
</dbReference>
<dbReference type="EC" id="3.1.11.6" evidence="6"/>
<comment type="catalytic activity">
    <reaction evidence="6">
        <text>Exonucleolytic cleavage in either 5'- to 3'- or 3'- to 5'-direction to yield nucleoside 5'-phosphates.</text>
        <dbReference type="EC" id="3.1.11.6"/>
    </reaction>
</comment>
<dbReference type="SUPFAM" id="SSF116842">
    <property type="entry name" value="XseB-like"/>
    <property type="match status" value="1"/>
</dbReference>
<keyword evidence="3 6" id="KW-0540">Nuclease</keyword>
<evidence type="ECO:0000256" key="1">
    <source>
        <dbReference type="ARBA" id="ARBA00009998"/>
    </source>
</evidence>
<dbReference type="HAMAP" id="MF_00337">
    <property type="entry name" value="Exonuc_7_S"/>
    <property type="match status" value="1"/>
</dbReference>
<proteinExistence type="inferred from homology"/>
<gene>
    <name evidence="6 7" type="primary">xseB</name>
    <name evidence="7" type="ORF">MOZ60_08620</name>
</gene>
<protein>
    <recommendedName>
        <fullName evidence="6">Exodeoxyribonuclease 7 small subunit</fullName>
        <ecNumber evidence="6">3.1.11.6</ecNumber>
    </recommendedName>
    <alternativeName>
        <fullName evidence="6">Exodeoxyribonuclease VII small subunit</fullName>
        <shortName evidence="6">Exonuclease VII small subunit</shortName>
    </alternativeName>
</protein>
<organism evidence="7 8">
    <name type="scientific">Grylomicrobium aquisgranensis</name>
    <dbReference type="NCBI Taxonomy" id="2926318"/>
    <lineage>
        <taxon>Bacteria</taxon>
        <taxon>Bacillati</taxon>
        <taxon>Bacillota</taxon>
        <taxon>Erysipelotrichia</taxon>
        <taxon>Erysipelotrichales</taxon>
        <taxon>Erysipelotrichaceae</taxon>
        <taxon>Grylomicrobium</taxon>
    </lineage>
</organism>
<keyword evidence="2 6" id="KW-0963">Cytoplasm</keyword>